<comment type="caution">
    <text evidence="5">The sequence shown here is derived from an EMBL/GenBank/DDBJ whole genome shotgun (WGS) entry which is preliminary data.</text>
</comment>
<feature type="signal peptide" evidence="3">
    <location>
        <begin position="1"/>
        <end position="19"/>
    </location>
</feature>
<dbReference type="InterPro" id="IPR008397">
    <property type="entry name" value="Alginate_lyase_dom"/>
</dbReference>
<sequence length="413" mass="45282">MRVLHLPFLLLLAIGLCTCAPPPATNEAIVSDVPASSDFTNYPVAHLKAIRAAYVAEEPMTVGVVERLLEQADAELDGPVYTIVNKEVMPPSGNPKDYLSLGPYWWPDPAKEDGLPWIRRDGEVNPITQGAGTDKQQHNAFSRAVETLSYAAYFSGEATYRERAALLLRAFLIDPETKMNPHLNYAQGIPGHNTGRCFGVIELTDVIDLVTSLEVLQLAGGIDPAVQQGAADWLAAYLDWLQTSELGIEEKTRLNNHGTWYDAQVLSILSYLGREQEARAVAEGVKQRIDSQIEPDGAQPHELERTKSLSYSTMNLRGFTILAYLAQGVGVDLWGYVSPTGGSIPQAYAYLRPYVVGEDEWSYPQLGKVSEALRGTTDLFGRAASLFGADEYCAVQGELAATPDLEDLIYRCE</sequence>
<gene>
    <name evidence="5" type="ORF">LEM8419_00696</name>
</gene>
<keyword evidence="1 3" id="KW-0732">Signal</keyword>
<keyword evidence="2" id="KW-0456">Lyase</keyword>
<keyword evidence="6" id="KW-1185">Reference proteome</keyword>
<dbReference type="InterPro" id="IPR008929">
    <property type="entry name" value="Chondroitin_lyas"/>
</dbReference>
<dbReference type="Pfam" id="PF05426">
    <property type="entry name" value="Alginate_lyase"/>
    <property type="match status" value="1"/>
</dbReference>
<dbReference type="Proteomes" id="UP000837803">
    <property type="component" value="Unassembled WGS sequence"/>
</dbReference>
<evidence type="ECO:0000259" key="4">
    <source>
        <dbReference type="Pfam" id="PF05426"/>
    </source>
</evidence>
<dbReference type="EMBL" id="CAKLPZ010000001">
    <property type="protein sequence ID" value="CAH0999398.1"/>
    <property type="molecule type" value="Genomic_DNA"/>
</dbReference>
<reference evidence="5" key="1">
    <citation type="submission" date="2021-12" db="EMBL/GenBank/DDBJ databases">
        <authorList>
            <person name="Rodrigo-Torres L."/>
            <person name="Arahal R. D."/>
            <person name="Lucena T."/>
        </authorList>
    </citation>
    <scope>NUCLEOTIDE SEQUENCE</scope>
    <source>
        <strain evidence="5">CECT 8419</strain>
    </source>
</reference>
<feature type="domain" description="Alginate lyase" evidence="4">
    <location>
        <begin position="85"/>
        <end position="361"/>
    </location>
</feature>
<dbReference type="Gene3D" id="1.50.10.100">
    <property type="entry name" value="Chondroitin AC/alginate lyase"/>
    <property type="match status" value="1"/>
</dbReference>
<evidence type="ECO:0000256" key="2">
    <source>
        <dbReference type="ARBA" id="ARBA00023239"/>
    </source>
</evidence>
<name>A0ABN8F0L7_9BACT</name>
<dbReference type="RefSeq" id="WP_238749583.1">
    <property type="nucleotide sequence ID" value="NZ_CAKLPZ010000001.1"/>
</dbReference>
<evidence type="ECO:0000256" key="3">
    <source>
        <dbReference type="SAM" id="SignalP"/>
    </source>
</evidence>
<evidence type="ECO:0000313" key="6">
    <source>
        <dbReference type="Proteomes" id="UP000837803"/>
    </source>
</evidence>
<evidence type="ECO:0000256" key="1">
    <source>
        <dbReference type="ARBA" id="ARBA00022729"/>
    </source>
</evidence>
<protein>
    <recommendedName>
        <fullName evidence="4">Alginate lyase domain-containing protein</fullName>
    </recommendedName>
</protein>
<proteinExistence type="predicted"/>
<evidence type="ECO:0000313" key="5">
    <source>
        <dbReference type="EMBL" id="CAH0999398.1"/>
    </source>
</evidence>
<dbReference type="SUPFAM" id="SSF48230">
    <property type="entry name" value="Chondroitin AC/alginate lyase"/>
    <property type="match status" value="1"/>
</dbReference>
<feature type="chain" id="PRO_5046491961" description="Alginate lyase domain-containing protein" evidence="3">
    <location>
        <begin position="20"/>
        <end position="413"/>
    </location>
</feature>
<accession>A0ABN8F0L7</accession>
<organism evidence="5 6">
    <name type="scientific">Neolewinella maritima</name>
    <dbReference type="NCBI Taxonomy" id="1383882"/>
    <lineage>
        <taxon>Bacteria</taxon>
        <taxon>Pseudomonadati</taxon>
        <taxon>Bacteroidota</taxon>
        <taxon>Saprospiria</taxon>
        <taxon>Saprospirales</taxon>
        <taxon>Lewinellaceae</taxon>
        <taxon>Neolewinella</taxon>
    </lineage>
</organism>